<dbReference type="Proteomes" id="UP000270034">
    <property type="component" value="Chromosome"/>
</dbReference>
<gene>
    <name evidence="2" type="ORF">AcetOrient_orf02907</name>
</gene>
<dbReference type="KEGG" id="aot:AcetOri_orf02907"/>
<dbReference type="AlphaFoldDB" id="A0A2Z5ZHR0"/>
<proteinExistence type="predicted"/>
<sequence length="37" mass="4375">MRSDVSDKEYYRQDNDFTPKHHIAFEEEVSGRESISA</sequence>
<reference evidence="2 3" key="1">
    <citation type="submission" date="2018-02" db="EMBL/GenBank/DDBJ databases">
        <title>Acetobacter orientalis genome.</title>
        <authorList>
            <person name="Nakashima N."/>
            <person name="Tamura T."/>
        </authorList>
    </citation>
    <scope>NUCLEOTIDE SEQUENCE [LARGE SCALE GENOMIC DNA]</scope>
    <source>
        <strain evidence="2 3">FAN1</strain>
    </source>
</reference>
<accession>A0A2Z5ZHR0</accession>
<feature type="region of interest" description="Disordered" evidence="1">
    <location>
        <begin position="1"/>
        <end position="22"/>
    </location>
</feature>
<name>A0A2Z5ZHR0_9PROT</name>
<organism evidence="2 3">
    <name type="scientific">Acetobacter orientalis</name>
    <dbReference type="NCBI Taxonomy" id="146474"/>
    <lineage>
        <taxon>Bacteria</taxon>
        <taxon>Pseudomonadati</taxon>
        <taxon>Pseudomonadota</taxon>
        <taxon>Alphaproteobacteria</taxon>
        <taxon>Acetobacterales</taxon>
        <taxon>Acetobacteraceae</taxon>
        <taxon>Acetobacter</taxon>
    </lineage>
</organism>
<protein>
    <submittedName>
        <fullName evidence="2">IncF plasmid conjugative transfer pilus assembly protein TraK</fullName>
    </submittedName>
</protein>
<dbReference type="EMBL" id="AP018515">
    <property type="protein sequence ID" value="BBC80294.1"/>
    <property type="molecule type" value="Genomic_DNA"/>
</dbReference>
<evidence type="ECO:0000256" key="1">
    <source>
        <dbReference type="SAM" id="MobiDB-lite"/>
    </source>
</evidence>
<evidence type="ECO:0000313" key="2">
    <source>
        <dbReference type="EMBL" id="BBC80294.1"/>
    </source>
</evidence>
<evidence type="ECO:0000313" key="3">
    <source>
        <dbReference type="Proteomes" id="UP000270034"/>
    </source>
</evidence>